<feature type="transmembrane region" description="Helical" evidence="8">
    <location>
        <begin position="512"/>
        <end position="531"/>
    </location>
</feature>
<dbReference type="EMBL" id="JACYCC010000033">
    <property type="protein sequence ID" value="KAF8684049.1"/>
    <property type="molecule type" value="Genomic_DNA"/>
</dbReference>
<feature type="region of interest" description="Disordered" evidence="7">
    <location>
        <begin position="1"/>
        <end position="41"/>
    </location>
</feature>
<dbReference type="PANTHER" id="PTHR31145:SF2">
    <property type="entry name" value="FLAVIN CARRIER PROTEIN 2"/>
    <property type="match status" value="1"/>
</dbReference>
<reference evidence="10" key="1">
    <citation type="submission" date="2020-09" db="EMBL/GenBank/DDBJ databases">
        <title>Comparative genome analyses of four rice-infecting Rhizoctonia solani isolates reveal extensive enrichment of homogalacturonan modification genes.</title>
        <authorList>
            <person name="Lee D.-Y."/>
            <person name="Jeon J."/>
            <person name="Kim K.-T."/>
            <person name="Cheong K."/>
            <person name="Song H."/>
            <person name="Choi G."/>
            <person name="Ko J."/>
            <person name="Opiyo S.O."/>
            <person name="Zuo S."/>
            <person name="Madhav S."/>
            <person name="Lee Y.-H."/>
            <person name="Wang G.-L."/>
        </authorList>
    </citation>
    <scope>NUCLEOTIDE SEQUENCE</scope>
    <source>
        <strain evidence="10">AG1-IA YN-7</strain>
    </source>
</reference>
<dbReference type="InterPro" id="IPR010308">
    <property type="entry name" value="TRP_C"/>
</dbReference>
<dbReference type="GO" id="GO:0032259">
    <property type="term" value="P:methylation"/>
    <property type="evidence" value="ECO:0007669"/>
    <property type="project" value="InterPro"/>
</dbReference>
<dbReference type="Pfam" id="PF06011">
    <property type="entry name" value="TRP"/>
    <property type="match status" value="1"/>
</dbReference>
<gene>
    <name evidence="10" type="ORF">RHS04_01533</name>
</gene>
<evidence type="ECO:0000256" key="7">
    <source>
        <dbReference type="SAM" id="MobiDB-lite"/>
    </source>
</evidence>
<keyword evidence="4" id="KW-0732">Signal</keyword>
<feature type="transmembrane region" description="Helical" evidence="8">
    <location>
        <begin position="580"/>
        <end position="601"/>
    </location>
</feature>
<evidence type="ECO:0000256" key="1">
    <source>
        <dbReference type="ARBA" id="ARBA00004141"/>
    </source>
</evidence>
<dbReference type="GO" id="GO:0055085">
    <property type="term" value="P:transmembrane transport"/>
    <property type="evidence" value="ECO:0007669"/>
    <property type="project" value="TreeGrafter"/>
</dbReference>
<evidence type="ECO:0000256" key="8">
    <source>
        <dbReference type="SAM" id="Phobius"/>
    </source>
</evidence>
<keyword evidence="5 8" id="KW-1133">Transmembrane helix</keyword>
<dbReference type="SUPFAM" id="SSF53335">
    <property type="entry name" value="S-adenosyl-L-methionine-dependent methyltransferases"/>
    <property type="match status" value="1"/>
</dbReference>
<organism evidence="10 11">
    <name type="scientific">Rhizoctonia solani</name>
    <dbReference type="NCBI Taxonomy" id="456999"/>
    <lineage>
        <taxon>Eukaryota</taxon>
        <taxon>Fungi</taxon>
        <taxon>Dikarya</taxon>
        <taxon>Basidiomycota</taxon>
        <taxon>Agaricomycotina</taxon>
        <taxon>Agaricomycetes</taxon>
        <taxon>Cantharellales</taxon>
        <taxon>Ceratobasidiaceae</taxon>
        <taxon>Rhizoctonia</taxon>
    </lineage>
</organism>
<protein>
    <submittedName>
        <fullName evidence="10">ML-like domain</fullName>
    </submittedName>
</protein>
<sequence length="1054" mass="114701">MASNTLDPVDQCCGGPMNDASTQDTSPPQKRRGTSTVESRGLQRVHGAKMKFDSVRAQKAEGTIARALTGVHPATNGFQGNKRSIDFSLIYLMPTVTRLRWLLVAGLLGAGTVGARRDVLFTSAVTYCAPPENVLVQELDIRYYKENASVVFDVTASSLRDDLRVSLSLNLTVYGMQPVSLDLNLCDLASAVCPLPLYNFSGQGTLPIPDSFSSKIPTIGYTVPDLEAYAQLELLRVDTGEVAACVSATLSNGWSMRQPGATWSAVGVVLFSIVTSALWSMSKAKWRGTESGNWADKELWRVVDIVSFVQMIGISALLNLNYPSAYRAFAENFPWVLLLTGPIPSQSAIDHLRQRTGARLGDDALPTDEYVNRRLSPYNQNLALGSVQAVAQNVDLGNNYGYSFTSTNATGLGVLNSALEKRVFINPATVTEADALPGGVPVYVNGAGVATANAFLGVFFEWLVIGAIVLGVCIAYQLWKRTIGARTRLAGKGQISSESLVPRVSNMLHGMFLRLALVLILPVTVFTMYQWTLRDSWLATLLSVICILTTWAGLGWTWFKLSLNSRSLDDTRRLAALRPSFPMIALLTIPIFITSLFVAFASRSGTAQVAGILAIEILSLGAAIFIRWQARRRERDLILNATPESPVPNLPTPFIPPPTRMGITLRWFRVVAMGLMIPFIESLGVKPIPRTVIGIVTAAVWGIGVVIIFAYLVWSTVQFFRRKRVDSSSPHGASTDRIAEKGVASPASAIAEPLSPTQPDRTNSGHTLYYDAHTGATPAPGLGAQQSWTQLSQFVMHHFAIAMLSRSRLSPVLGLDLLGRGRCKSTKSSTNWLARQAKDPYVKQRSGAGPDGVAYRARSAFKLIEIDKKFRILRPGQVVCDLGAAPGGWTQVAAQRIKLVSKPEPEDGPPTSEENEVPPVARRHTSKLIAVDLLSIQPISGVHILRGDFTSQFTQQRVSELVGDRRVDVVLSDMCANLSGNTIKDTESSLELCRMAFGFAIKHMKIGADGDHKSGILVMKYFENPTLLEFMRNKLKPAFSSVGPDLIAQSFDDS</sequence>
<dbReference type="GO" id="GO:0009272">
    <property type="term" value="P:fungal-type cell wall biogenesis"/>
    <property type="evidence" value="ECO:0007669"/>
    <property type="project" value="TreeGrafter"/>
</dbReference>
<feature type="transmembrane region" description="Helical" evidence="8">
    <location>
        <begin position="459"/>
        <end position="479"/>
    </location>
</feature>
<feature type="region of interest" description="Disordered" evidence="7">
    <location>
        <begin position="901"/>
        <end position="921"/>
    </location>
</feature>
<comment type="caution">
    <text evidence="10">The sequence shown here is derived from an EMBL/GenBank/DDBJ whole genome shotgun (WGS) entry which is preliminary data.</text>
</comment>
<dbReference type="SMART" id="SM01320">
    <property type="entry name" value="TRP_N"/>
    <property type="match status" value="1"/>
</dbReference>
<dbReference type="InterPro" id="IPR032800">
    <property type="entry name" value="TRP_N"/>
</dbReference>
<accession>A0A8H7LKC0</accession>
<evidence type="ECO:0000256" key="3">
    <source>
        <dbReference type="ARBA" id="ARBA00022692"/>
    </source>
</evidence>
<dbReference type="GO" id="GO:0016020">
    <property type="term" value="C:membrane"/>
    <property type="evidence" value="ECO:0007669"/>
    <property type="project" value="UniProtKB-SubCell"/>
</dbReference>
<name>A0A8H7LKC0_9AGAM</name>
<dbReference type="GO" id="GO:0008168">
    <property type="term" value="F:methyltransferase activity"/>
    <property type="evidence" value="ECO:0007669"/>
    <property type="project" value="InterPro"/>
</dbReference>
<dbReference type="Pfam" id="PF01728">
    <property type="entry name" value="FtsJ"/>
    <property type="match status" value="1"/>
</dbReference>
<evidence type="ECO:0000256" key="5">
    <source>
        <dbReference type="ARBA" id="ARBA00022989"/>
    </source>
</evidence>
<dbReference type="InterPro" id="IPR029063">
    <property type="entry name" value="SAM-dependent_MTases_sf"/>
</dbReference>
<evidence type="ECO:0000313" key="10">
    <source>
        <dbReference type="EMBL" id="KAF8684049.1"/>
    </source>
</evidence>
<evidence type="ECO:0000313" key="11">
    <source>
        <dbReference type="Proteomes" id="UP000650582"/>
    </source>
</evidence>
<evidence type="ECO:0000259" key="9">
    <source>
        <dbReference type="SMART" id="SM01320"/>
    </source>
</evidence>
<feature type="transmembrane region" description="Helical" evidence="8">
    <location>
        <begin position="607"/>
        <end position="626"/>
    </location>
</feature>
<comment type="similarity">
    <text evidence="2">Belongs to the transient receptor potential (TRP) ion channel family.</text>
</comment>
<feature type="compositionally biased region" description="Polar residues" evidence="7">
    <location>
        <begin position="755"/>
        <end position="766"/>
    </location>
</feature>
<feature type="compositionally biased region" description="Polar residues" evidence="7">
    <location>
        <begin position="19"/>
        <end position="38"/>
    </location>
</feature>
<feature type="domain" description="ML-like" evidence="9">
    <location>
        <begin position="118"/>
        <end position="257"/>
    </location>
</feature>
<dbReference type="Gene3D" id="3.40.50.150">
    <property type="entry name" value="Vaccinia Virus protein VP39"/>
    <property type="match status" value="1"/>
</dbReference>
<keyword evidence="6 8" id="KW-0472">Membrane</keyword>
<dbReference type="Pfam" id="PF14558">
    <property type="entry name" value="TRP_N"/>
    <property type="match status" value="1"/>
</dbReference>
<evidence type="ECO:0000256" key="4">
    <source>
        <dbReference type="ARBA" id="ARBA00022729"/>
    </source>
</evidence>
<feature type="region of interest" description="Disordered" evidence="7">
    <location>
        <begin position="749"/>
        <end position="770"/>
    </location>
</feature>
<feature type="transmembrane region" description="Helical" evidence="8">
    <location>
        <begin position="537"/>
        <end position="559"/>
    </location>
</feature>
<feature type="transmembrane region" description="Helical" evidence="8">
    <location>
        <begin position="691"/>
        <end position="714"/>
    </location>
</feature>
<dbReference type="PANTHER" id="PTHR31145">
    <property type="entry name" value="INTEGRAL MEMBRANE PROTEIN (AFU_ORTHOLOGUE AFUA_7G01610)"/>
    <property type="match status" value="1"/>
</dbReference>
<evidence type="ECO:0000256" key="2">
    <source>
        <dbReference type="ARBA" id="ARBA00010642"/>
    </source>
</evidence>
<dbReference type="InterPro" id="IPR002877">
    <property type="entry name" value="RNA_MeTrfase_FtsJ_dom"/>
</dbReference>
<dbReference type="AlphaFoldDB" id="A0A8H7LKC0"/>
<comment type="subcellular location">
    <subcellularLocation>
        <location evidence="1">Membrane</location>
        <topology evidence="1">Multi-pass membrane protein</topology>
    </subcellularLocation>
</comment>
<keyword evidence="3 8" id="KW-0812">Transmembrane</keyword>
<dbReference type="Proteomes" id="UP000650582">
    <property type="component" value="Unassembled WGS sequence"/>
</dbReference>
<dbReference type="InterPro" id="IPR040241">
    <property type="entry name" value="TRP_Flc/Pkd2-like"/>
</dbReference>
<evidence type="ECO:0000256" key="6">
    <source>
        <dbReference type="ARBA" id="ARBA00023136"/>
    </source>
</evidence>
<proteinExistence type="inferred from homology"/>